<dbReference type="EMBL" id="PFEB01000024">
    <property type="protein sequence ID" value="PJE60926.1"/>
    <property type="molecule type" value="Genomic_DNA"/>
</dbReference>
<accession>A0A2M8KLX1</accession>
<dbReference type="InterPro" id="IPR036439">
    <property type="entry name" value="Dockerin_dom_sf"/>
</dbReference>
<name>A0A2M8KLX1_9BACT</name>
<dbReference type="AlphaFoldDB" id="A0A2M8KLX1"/>
<protein>
    <recommendedName>
        <fullName evidence="3">Dockerin domain-containing protein</fullName>
    </recommendedName>
</protein>
<dbReference type="GO" id="GO:0000272">
    <property type="term" value="P:polysaccharide catabolic process"/>
    <property type="evidence" value="ECO:0007669"/>
    <property type="project" value="InterPro"/>
</dbReference>
<proteinExistence type="predicted"/>
<dbReference type="Proteomes" id="UP000231434">
    <property type="component" value="Unassembled WGS sequence"/>
</dbReference>
<evidence type="ECO:0008006" key="3">
    <source>
        <dbReference type="Google" id="ProtNLM"/>
    </source>
</evidence>
<reference evidence="2" key="1">
    <citation type="submission" date="2017-09" db="EMBL/GenBank/DDBJ databases">
        <title>Depth-based differentiation of microbial function through sediment-hosted aquifers and enrichment of novel symbionts in the deep terrestrial subsurface.</title>
        <authorList>
            <person name="Probst A.J."/>
            <person name="Ladd B."/>
            <person name="Jarett J.K."/>
            <person name="Geller-Mcgrath D.E."/>
            <person name="Sieber C.M.K."/>
            <person name="Emerson J.B."/>
            <person name="Anantharaman K."/>
            <person name="Thomas B.C."/>
            <person name="Malmstrom R."/>
            <person name="Stieglmeier M."/>
            <person name="Klingl A."/>
            <person name="Woyke T."/>
            <person name="Ryan C.M."/>
            <person name="Banfield J.F."/>
        </authorList>
    </citation>
    <scope>NUCLEOTIDE SEQUENCE [LARGE SCALE GENOMIC DNA]</scope>
</reference>
<gene>
    <name evidence="1" type="ORF">COU86_01700</name>
</gene>
<evidence type="ECO:0000313" key="1">
    <source>
        <dbReference type="EMBL" id="PJE60926.1"/>
    </source>
</evidence>
<organism evidence="1 2">
    <name type="scientific">Candidatus Roizmanbacteria bacterium CG10_big_fil_rev_8_21_14_0_10_36_26</name>
    <dbReference type="NCBI Taxonomy" id="1974851"/>
    <lineage>
        <taxon>Bacteria</taxon>
        <taxon>Candidatus Roizmaniibacteriota</taxon>
    </lineage>
</organism>
<evidence type="ECO:0000313" key="2">
    <source>
        <dbReference type="Proteomes" id="UP000231434"/>
    </source>
</evidence>
<sequence>LDITATAKNADIKTFTWKFYNLDNLDASNNPKSIKFDTTNFEKTVSLGVTASSQTLTLNFSEIDKADKNWNYYAPKPKNIRIDAYFANAAGKISKYDANCSKSFKSAAIDATPTPNPKCDCKTNGSCHNKCFFDWFPDVTPSTPKCNLDNSIFQSNPTADNKKAWCRYYKKVRGDADGDGQATFLDYFYYVSARAGAKIPPTVNPDFNGDGTVDSSSDRAVIIRSLQ</sequence>
<dbReference type="SUPFAM" id="SSF63446">
    <property type="entry name" value="Type I dockerin domain"/>
    <property type="match status" value="1"/>
</dbReference>
<comment type="caution">
    <text evidence="1">The sequence shown here is derived from an EMBL/GenBank/DDBJ whole genome shotgun (WGS) entry which is preliminary data.</text>
</comment>
<feature type="non-terminal residue" evidence="1">
    <location>
        <position position="1"/>
    </location>
</feature>